<dbReference type="STRING" id="2903.R1D3T9"/>
<dbReference type="PaxDb" id="2903-EOD29732"/>
<dbReference type="SMART" id="SM00146">
    <property type="entry name" value="PI3Kc"/>
    <property type="match status" value="1"/>
</dbReference>
<protein>
    <recommendedName>
        <fullName evidence="7">PI3K/PI4K catalytic domain-containing protein</fullName>
    </recommendedName>
</protein>
<dbReference type="Gene3D" id="1.10.1070.11">
    <property type="entry name" value="Phosphatidylinositol 3-/4-kinase, catalytic domain"/>
    <property type="match status" value="1"/>
</dbReference>
<keyword evidence="6" id="KW-1185">Reference proteome</keyword>
<dbReference type="PANTHER" id="PTHR10048:SF7">
    <property type="entry name" value="PHOSPHATIDYLINOSITOL 3-KINASE CATALYTIC SUBUNIT TYPE 3"/>
    <property type="match status" value="1"/>
</dbReference>
<dbReference type="GeneID" id="17275006"/>
<evidence type="ECO:0000313" key="5">
    <source>
        <dbReference type="EnsemblProtists" id="EOD29732"/>
    </source>
</evidence>
<evidence type="ECO:0008006" key="7">
    <source>
        <dbReference type="Google" id="ProtNLM"/>
    </source>
</evidence>
<dbReference type="KEGG" id="ehx:EMIHUDRAFT_113634"/>
<evidence type="ECO:0000256" key="1">
    <source>
        <dbReference type="ARBA" id="ARBA00022679"/>
    </source>
</evidence>
<dbReference type="InterPro" id="IPR001263">
    <property type="entry name" value="PI3K_accessory_dom"/>
</dbReference>
<dbReference type="GO" id="GO:0000407">
    <property type="term" value="C:phagophore assembly site"/>
    <property type="evidence" value="ECO:0007669"/>
    <property type="project" value="TreeGrafter"/>
</dbReference>
<dbReference type="InterPro" id="IPR042236">
    <property type="entry name" value="PI3K_accessory_sf"/>
</dbReference>
<sequence length="419" mass="44847">MRTAASESASALRGSGHLLSLLAVDWKGDSSGSSAAEAQCARLSEGRISPLPLADAVQALVASRDAAPLAVRALAVRVLRVHTAADSGMLLCLLLPLVQAIAHESHLPAPGPLASLLLESAIGNAELECSLYWMSHAQDGLRAAKEAAVYASLRKLLLERLDPSMAAELRAQSDCVKAAPDRPARVQRLRSLFAAGEALYSLASPPQPLTTPLRPGRRLGGADVSLARVAKSALAPLFLTFAAPPEAAGETSGSGYCVATHVLAVGDRHFDNLMLRADGRLFHIDFGFLWDGQPHVRKCFPPPFGAARFSIEMVEGMGGLESEGYAEFRALCCRAYLALREQARGRRGAPLLIGLLKLIAGAPAMPGHAEIERVERRLRLDLDCRAATAFFERRIDDALNSHSHRIAGILHRYAMSQKE</sequence>
<reference evidence="6" key="1">
    <citation type="journal article" date="2013" name="Nature">
        <title>Pan genome of the phytoplankton Emiliania underpins its global distribution.</title>
        <authorList>
            <person name="Read B.A."/>
            <person name="Kegel J."/>
            <person name="Klute M.J."/>
            <person name="Kuo A."/>
            <person name="Lefebvre S.C."/>
            <person name="Maumus F."/>
            <person name="Mayer C."/>
            <person name="Miller J."/>
            <person name="Monier A."/>
            <person name="Salamov A."/>
            <person name="Young J."/>
            <person name="Aguilar M."/>
            <person name="Claverie J.M."/>
            <person name="Frickenhaus S."/>
            <person name="Gonzalez K."/>
            <person name="Herman E.K."/>
            <person name="Lin Y.C."/>
            <person name="Napier J."/>
            <person name="Ogata H."/>
            <person name="Sarno A.F."/>
            <person name="Shmutz J."/>
            <person name="Schroeder D."/>
            <person name="de Vargas C."/>
            <person name="Verret F."/>
            <person name="von Dassow P."/>
            <person name="Valentin K."/>
            <person name="Van de Peer Y."/>
            <person name="Wheeler G."/>
            <person name="Dacks J.B."/>
            <person name="Delwiche C.F."/>
            <person name="Dyhrman S.T."/>
            <person name="Glockner G."/>
            <person name="John U."/>
            <person name="Richards T."/>
            <person name="Worden A.Z."/>
            <person name="Zhang X."/>
            <person name="Grigoriev I.V."/>
            <person name="Allen A.E."/>
            <person name="Bidle K."/>
            <person name="Borodovsky M."/>
            <person name="Bowler C."/>
            <person name="Brownlee C."/>
            <person name="Cock J.M."/>
            <person name="Elias M."/>
            <person name="Gladyshev V.N."/>
            <person name="Groth M."/>
            <person name="Guda C."/>
            <person name="Hadaegh A."/>
            <person name="Iglesias-Rodriguez M.D."/>
            <person name="Jenkins J."/>
            <person name="Jones B.M."/>
            <person name="Lawson T."/>
            <person name="Leese F."/>
            <person name="Lindquist E."/>
            <person name="Lobanov A."/>
            <person name="Lomsadze A."/>
            <person name="Malik S.B."/>
            <person name="Marsh M.E."/>
            <person name="Mackinder L."/>
            <person name="Mock T."/>
            <person name="Mueller-Roeber B."/>
            <person name="Pagarete A."/>
            <person name="Parker M."/>
            <person name="Probert I."/>
            <person name="Quesneville H."/>
            <person name="Raines C."/>
            <person name="Rensing S.A."/>
            <person name="Riano-Pachon D.M."/>
            <person name="Richier S."/>
            <person name="Rokitta S."/>
            <person name="Shiraiwa Y."/>
            <person name="Soanes D.M."/>
            <person name="van der Giezen M."/>
            <person name="Wahlund T.M."/>
            <person name="Williams B."/>
            <person name="Wilson W."/>
            <person name="Wolfe G."/>
            <person name="Wurch L.L."/>
        </authorList>
    </citation>
    <scope>NUCLEOTIDE SEQUENCE</scope>
</reference>
<dbReference type="GO" id="GO:0006897">
    <property type="term" value="P:endocytosis"/>
    <property type="evidence" value="ECO:0007669"/>
    <property type="project" value="TreeGrafter"/>
</dbReference>
<feature type="domain" description="PIK helical" evidence="4">
    <location>
        <begin position="1"/>
        <end position="159"/>
    </location>
</feature>
<dbReference type="GO" id="GO:0000045">
    <property type="term" value="P:autophagosome assembly"/>
    <property type="evidence" value="ECO:0007669"/>
    <property type="project" value="TreeGrafter"/>
</dbReference>
<dbReference type="InterPro" id="IPR011009">
    <property type="entry name" value="Kinase-like_dom_sf"/>
</dbReference>
<dbReference type="PROSITE" id="PS50290">
    <property type="entry name" value="PI3_4_KINASE_3"/>
    <property type="match status" value="1"/>
</dbReference>
<dbReference type="GO" id="GO:0034271">
    <property type="term" value="C:phosphatidylinositol 3-kinase complex, class III, type I"/>
    <property type="evidence" value="ECO:0007669"/>
    <property type="project" value="TreeGrafter"/>
</dbReference>
<name>A0A0D3K1U7_EMIH1</name>
<evidence type="ECO:0000259" key="3">
    <source>
        <dbReference type="PROSITE" id="PS50290"/>
    </source>
</evidence>
<dbReference type="PANTHER" id="PTHR10048">
    <property type="entry name" value="PHOSPHATIDYLINOSITOL KINASE"/>
    <property type="match status" value="1"/>
</dbReference>
<dbReference type="PROSITE" id="PS51545">
    <property type="entry name" value="PIK_HELICAL"/>
    <property type="match status" value="1"/>
</dbReference>
<dbReference type="InterPro" id="IPR036940">
    <property type="entry name" value="PI3/4_kinase_cat_sf"/>
</dbReference>
<dbReference type="InterPro" id="IPR016024">
    <property type="entry name" value="ARM-type_fold"/>
</dbReference>
<dbReference type="eggNOG" id="KOG0906">
    <property type="taxonomic scope" value="Eukaryota"/>
</dbReference>
<dbReference type="Gene3D" id="1.25.40.70">
    <property type="entry name" value="Phosphatidylinositol 3-kinase, accessory domain (PIK)"/>
    <property type="match status" value="1"/>
</dbReference>
<accession>A0A0D3K1U7</accession>
<evidence type="ECO:0000259" key="4">
    <source>
        <dbReference type="PROSITE" id="PS51545"/>
    </source>
</evidence>
<dbReference type="GO" id="GO:0034272">
    <property type="term" value="C:phosphatidylinositol 3-kinase complex, class III, type II"/>
    <property type="evidence" value="ECO:0007669"/>
    <property type="project" value="TreeGrafter"/>
</dbReference>
<dbReference type="InterPro" id="IPR015433">
    <property type="entry name" value="PI3/4_kinase"/>
</dbReference>
<feature type="domain" description="PI3K/PI4K catalytic" evidence="3">
    <location>
        <begin position="1"/>
        <end position="403"/>
    </location>
</feature>
<dbReference type="Pfam" id="PF00454">
    <property type="entry name" value="PI3_PI4_kinase"/>
    <property type="match status" value="1"/>
</dbReference>
<keyword evidence="2" id="KW-0418">Kinase</keyword>
<keyword evidence="1" id="KW-0808">Transferase</keyword>
<evidence type="ECO:0000256" key="2">
    <source>
        <dbReference type="ARBA" id="ARBA00022777"/>
    </source>
</evidence>
<reference evidence="5" key="2">
    <citation type="submission" date="2024-10" db="UniProtKB">
        <authorList>
            <consortium name="EnsemblProtists"/>
        </authorList>
    </citation>
    <scope>IDENTIFICATION</scope>
</reference>
<dbReference type="HOGENOM" id="CLU_656290_0_0_1"/>
<dbReference type="Proteomes" id="UP000013827">
    <property type="component" value="Unassembled WGS sequence"/>
</dbReference>
<dbReference type="GO" id="GO:0016303">
    <property type="term" value="F:1-phosphatidylinositol-3-kinase activity"/>
    <property type="evidence" value="ECO:0007669"/>
    <property type="project" value="TreeGrafter"/>
</dbReference>
<proteinExistence type="predicted"/>
<dbReference type="GO" id="GO:0005777">
    <property type="term" value="C:peroxisome"/>
    <property type="evidence" value="ECO:0007669"/>
    <property type="project" value="TreeGrafter"/>
</dbReference>
<organism evidence="5 6">
    <name type="scientific">Emiliania huxleyi (strain CCMP1516)</name>
    <dbReference type="NCBI Taxonomy" id="280463"/>
    <lineage>
        <taxon>Eukaryota</taxon>
        <taxon>Haptista</taxon>
        <taxon>Haptophyta</taxon>
        <taxon>Prymnesiophyceae</taxon>
        <taxon>Isochrysidales</taxon>
        <taxon>Noelaerhabdaceae</taxon>
        <taxon>Emiliania</taxon>
    </lineage>
</organism>
<dbReference type="SUPFAM" id="SSF48371">
    <property type="entry name" value="ARM repeat"/>
    <property type="match status" value="1"/>
</dbReference>
<dbReference type="InterPro" id="IPR000403">
    <property type="entry name" value="PI3/4_kinase_cat_dom"/>
</dbReference>
<dbReference type="RefSeq" id="XP_005782161.1">
    <property type="nucleotide sequence ID" value="XM_005782104.1"/>
</dbReference>
<dbReference type="SUPFAM" id="SSF56112">
    <property type="entry name" value="Protein kinase-like (PK-like)"/>
    <property type="match status" value="1"/>
</dbReference>
<dbReference type="GO" id="GO:0005768">
    <property type="term" value="C:endosome"/>
    <property type="evidence" value="ECO:0007669"/>
    <property type="project" value="TreeGrafter"/>
</dbReference>
<dbReference type="GO" id="GO:0048015">
    <property type="term" value="P:phosphatidylinositol-mediated signaling"/>
    <property type="evidence" value="ECO:0007669"/>
    <property type="project" value="TreeGrafter"/>
</dbReference>
<dbReference type="AlphaFoldDB" id="A0A0D3K1U7"/>
<evidence type="ECO:0000313" key="6">
    <source>
        <dbReference type="Proteomes" id="UP000013827"/>
    </source>
</evidence>
<dbReference type="EnsemblProtists" id="EOD29732">
    <property type="protein sequence ID" value="EOD29732"/>
    <property type="gene ID" value="EMIHUDRAFT_113634"/>
</dbReference>